<dbReference type="CDD" id="cd00377">
    <property type="entry name" value="ICL_PEPM"/>
    <property type="match status" value="1"/>
</dbReference>
<sequence>MSHYTTFLQLHQQAEPFLLGNAWNVSSAQALEKAGYKAIGTSSAAIAHSLGYQDGEQMPFSELVFMVSRIVQSVRLPVSVDIETGYAETAEEIAENIAQLHQLGVVGINLEDSTVAGDRTLQSAESFAQKLKQVKQLLIEKQLQMFLNIRTDAFLLGLDDALPETIYRIGLYQAAGADGIFVPGVVQARDIAQITAFTSLPVNVMSLPGLASFEELQKADVKRISMGNFGHQAVYRHLENQMQAIETTKSFSSLY</sequence>
<dbReference type="EMBL" id="BAABGX010000002">
    <property type="protein sequence ID" value="GAA4303288.1"/>
    <property type="molecule type" value="Genomic_DNA"/>
</dbReference>
<organism evidence="1 2">
    <name type="scientific">Nibribacter koreensis</name>
    <dbReference type="NCBI Taxonomy" id="1084519"/>
    <lineage>
        <taxon>Bacteria</taxon>
        <taxon>Pseudomonadati</taxon>
        <taxon>Bacteroidota</taxon>
        <taxon>Cytophagia</taxon>
        <taxon>Cytophagales</taxon>
        <taxon>Hymenobacteraceae</taxon>
        <taxon>Nibribacter</taxon>
    </lineage>
</organism>
<reference evidence="2" key="1">
    <citation type="journal article" date="2019" name="Int. J. Syst. Evol. Microbiol.">
        <title>The Global Catalogue of Microorganisms (GCM) 10K type strain sequencing project: providing services to taxonomists for standard genome sequencing and annotation.</title>
        <authorList>
            <consortium name="The Broad Institute Genomics Platform"/>
            <consortium name="The Broad Institute Genome Sequencing Center for Infectious Disease"/>
            <person name="Wu L."/>
            <person name="Ma J."/>
        </authorList>
    </citation>
    <scope>NUCLEOTIDE SEQUENCE [LARGE SCALE GENOMIC DNA]</scope>
    <source>
        <strain evidence="2">JCM 17917</strain>
    </source>
</reference>
<dbReference type="PANTHER" id="PTHR42905">
    <property type="entry name" value="PHOSPHOENOLPYRUVATE CARBOXYLASE"/>
    <property type="match status" value="1"/>
</dbReference>
<evidence type="ECO:0000313" key="1">
    <source>
        <dbReference type="EMBL" id="GAA4303288.1"/>
    </source>
</evidence>
<dbReference type="Proteomes" id="UP001501844">
    <property type="component" value="Unassembled WGS sequence"/>
</dbReference>
<dbReference type="RefSeq" id="WP_345164418.1">
    <property type="nucleotide sequence ID" value="NZ_BAABGX010000002.1"/>
</dbReference>
<dbReference type="InterPro" id="IPR040442">
    <property type="entry name" value="Pyrv_kinase-like_dom_sf"/>
</dbReference>
<keyword evidence="1" id="KW-0456">Lyase</keyword>
<proteinExistence type="predicted"/>
<dbReference type="InterPro" id="IPR039556">
    <property type="entry name" value="ICL/PEPM"/>
</dbReference>
<comment type="caution">
    <text evidence="1">The sequence shown here is derived from an EMBL/GenBank/DDBJ whole genome shotgun (WGS) entry which is preliminary data.</text>
</comment>
<dbReference type="InterPro" id="IPR015813">
    <property type="entry name" value="Pyrv/PenolPyrv_kinase-like_dom"/>
</dbReference>
<dbReference type="Pfam" id="PF13714">
    <property type="entry name" value="PEP_mutase"/>
    <property type="match status" value="1"/>
</dbReference>
<accession>A0ABP8FGK1</accession>
<protein>
    <submittedName>
        <fullName evidence="1">Isocitrate lyase/phosphoenolpyruvate mutase family protein</fullName>
    </submittedName>
</protein>
<evidence type="ECO:0000313" key="2">
    <source>
        <dbReference type="Proteomes" id="UP001501844"/>
    </source>
</evidence>
<dbReference type="SUPFAM" id="SSF51621">
    <property type="entry name" value="Phosphoenolpyruvate/pyruvate domain"/>
    <property type="match status" value="1"/>
</dbReference>
<keyword evidence="2" id="KW-1185">Reference proteome</keyword>
<name>A0ABP8FGK1_9BACT</name>
<gene>
    <name evidence="1" type="ORF">GCM10023183_15800</name>
</gene>
<dbReference type="PANTHER" id="PTHR42905:SF16">
    <property type="entry name" value="CARBOXYPHOSPHONOENOLPYRUVATE PHOSPHONOMUTASE-LIKE PROTEIN (AFU_ORTHOLOGUE AFUA_5G07230)"/>
    <property type="match status" value="1"/>
</dbReference>
<dbReference type="GO" id="GO:0016829">
    <property type="term" value="F:lyase activity"/>
    <property type="evidence" value="ECO:0007669"/>
    <property type="project" value="UniProtKB-KW"/>
</dbReference>
<dbReference type="Gene3D" id="3.20.20.60">
    <property type="entry name" value="Phosphoenolpyruvate-binding domains"/>
    <property type="match status" value="1"/>
</dbReference>